<dbReference type="EMBL" id="OOIL02000126">
    <property type="protein sequence ID" value="VFQ60840.1"/>
    <property type="molecule type" value="Genomic_DNA"/>
</dbReference>
<keyword evidence="2" id="KW-1185">Reference proteome</keyword>
<gene>
    <name evidence="1" type="ORF">CCAM_LOCUS2616</name>
</gene>
<dbReference type="Proteomes" id="UP000595140">
    <property type="component" value="Unassembled WGS sequence"/>
</dbReference>
<protein>
    <submittedName>
        <fullName evidence="1">Uncharacterized protein</fullName>
    </submittedName>
</protein>
<dbReference type="AlphaFoldDB" id="A0A484K5L6"/>
<name>A0A484K5L6_9ASTE</name>
<proteinExistence type="predicted"/>
<evidence type="ECO:0000313" key="1">
    <source>
        <dbReference type="EMBL" id="VFQ60840.1"/>
    </source>
</evidence>
<reference evidence="1 2" key="1">
    <citation type="submission" date="2018-04" db="EMBL/GenBank/DDBJ databases">
        <authorList>
            <person name="Vogel A."/>
        </authorList>
    </citation>
    <scope>NUCLEOTIDE SEQUENCE [LARGE SCALE GENOMIC DNA]</scope>
</reference>
<organism evidence="1 2">
    <name type="scientific">Cuscuta campestris</name>
    <dbReference type="NCBI Taxonomy" id="132261"/>
    <lineage>
        <taxon>Eukaryota</taxon>
        <taxon>Viridiplantae</taxon>
        <taxon>Streptophyta</taxon>
        <taxon>Embryophyta</taxon>
        <taxon>Tracheophyta</taxon>
        <taxon>Spermatophyta</taxon>
        <taxon>Magnoliopsida</taxon>
        <taxon>eudicotyledons</taxon>
        <taxon>Gunneridae</taxon>
        <taxon>Pentapetalae</taxon>
        <taxon>asterids</taxon>
        <taxon>lamiids</taxon>
        <taxon>Solanales</taxon>
        <taxon>Convolvulaceae</taxon>
        <taxon>Cuscuteae</taxon>
        <taxon>Cuscuta</taxon>
        <taxon>Cuscuta subgen. Grammica</taxon>
        <taxon>Cuscuta sect. Cleistogrammica</taxon>
    </lineage>
</organism>
<accession>A0A484K5L6</accession>
<sequence length="408" mass="46121">MPQERPEFSEADKYRSDPSHVIPADMVTLDENLTYEEEPVEIPAPDDEDPTVYKPILSKPTEDQTVLTTEAHADMEAGAEDFHVFPETSPATVLPEAVQENVATPQQEQIQTASEEEFLQSLQFQVTNFHFHSSSATTPPDEIPEAWTKKVQRLIESALKSQHASFRQEIKQMETRHNQMMEKSEEKYSSNLNEISKSVDKTLEIISLLSKSVSNTMMAYASDCHLQFKEASAIKQHIATFTINLQKQMSLLQMDIRSALAVSSANQVVTLDYLKVLADNQKEAFRLFRHFGTFTGNHKLEVIVQPRSPSQIPKFLIEFKQGELSYTPSHLNMTELILEVQQSNPENSIQHLSNTEFDGTEAVGTIASHFTNDAQTEERYNNLKRIQEECGVMQGIGEVAGSSKRKKK</sequence>
<evidence type="ECO:0000313" key="2">
    <source>
        <dbReference type="Proteomes" id="UP000595140"/>
    </source>
</evidence>